<dbReference type="KEGG" id="paco:AACT_0912"/>
<dbReference type="AlphaFoldDB" id="A0A6M8EE66"/>
<dbReference type="RefSeq" id="WP_172124437.1">
    <property type="nucleotide sequence ID" value="NZ_CP042652.1"/>
</dbReference>
<dbReference type="EMBL" id="CP042652">
    <property type="protein sequence ID" value="QKE28105.1"/>
    <property type="molecule type" value="Genomic_DNA"/>
</dbReference>
<evidence type="ECO:0000313" key="5">
    <source>
        <dbReference type="EMBL" id="QKE29946.1"/>
    </source>
</evidence>
<proteinExistence type="predicted"/>
<evidence type="ECO:0000313" key="2">
    <source>
        <dbReference type="EMBL" id="QKE28105.1"/>
    </source>
</evidence>
<dbReference type="KEGG" id="paco:AACT_1461"/>
<dbReference type="Proteomes" id="UP000503483">
    <property type="component" value="Chromosome"/>
</dbReference>
<evidence type="ECO:0000313" key="3">
    <source>
        <dbReference type="EMBL" id="QKE28625.1"/>
    </source>
</evidence>
<reference evidence="1 6" key="1">
    <citation type="submission" date="2019-08" db="EMBL/GenBank/DDBJ databases">
        <title>Complete genome sequence of Arcobacter acticola.</title>
        <authorList>
            <person name="Miller W."/>
        </authorList>
    </citation>
    <scope>NUCLEOTIDE SEQUENCE [LARGE SCALE GENOMIC DNA]</scope>
    <source>
        <strain evidence="1 6">KCTC 52212</strain>
    </source>
</reference>
<evidence type="ECO:0000313" key="6">
    <source>
        <dbReference type="Proteomes" id="UP000503483"/>
    </source>
</evidence>
<dbReference type="EMBL" id="CP042652">
    <property type="protein sequence ID" value="QKE27586.1"/>
    <property type="molecule type" value="Genomic_DNA"/>
</dbReference>
<keyword evidence="6" id="KW-1185">Reference proteome</keyword>
<dbReference type="EMBL" id="CP042652">
    <property type="protein sequence ID" value="QKE29430.1"/>
    <property type="molecule type" value="Genomic_DNA"/>
</dbReference>
<evidence type="ECO:0000313" key="1">
    <source>
        <dbReference type="EMBL" id="QKE27586.1"/>
    </source>
</evidence>
<dbReference type="KEGG" id="paco:AACT_2884"/>
<sequence length="167" mass="19550">MQKAIKISDTQIPTDIYISSLKQESKYLVQRKVSTFTNDSCFYHNGMTHIKTIIKIDKTIYSNNKKTGEIKEIVTTSFAIANFKNSAEFFHNLQLNHWKVETMHFYKDKSLYEDLHTANINPMTMTILRSFVINILHLNKVKSIKNQLLENRWDLDTTLGLLLKICF</sequence>
<dbReference type="EMBL" id="CP042652">
    <property type="protein sequence ID" value="QKE29946.1"/>
    <property type="molecule type" value="Genomic_DNA"/>
</dbReference>
<accession>A0A6M8EE66</accession>
<name>A0A6M8EE66_9BACT</name>
<gene>
    <name evidence="1" type="ORF">AACT_0374</name>
    <name evidence="2" type="ORF">AACT_0912</name>
    <name evidence="3" type="ORF">AACT_1461</name>
    <name evidence="4" type="ORF">AACT_2309</name>
    <name evidence="5" type="ORF">AACT_2884</name>
</gene>
<dbReference type="EMBL" id="CP042652">
    <property type="protein sequence ID" value="QKE28625.1"/>
    <property type="molecule type" value="Genomic_DNA"/>
</dbReference>
<dbReference type="KEGG" id="paco:AACT_0374"/>
<evidence type="ECO:0000313" key="4">
    <source>
        <dbReference type="EMBL" id="QKE29430.1"/>
    </source>
</evidence>
<dbReference type="KEGG" id="paco:AACT_2309"/>
<organism evidence="1 6">
    <name type="scientific">Arcobacter acticola</name>
    <dbReference type="NCBI Taxonomy" id="1849015"/>
    <lineage>
        <taxon>Bacteria</taxon>
        <taxon>Pseudomonadati</taxon>
        <taxon>Campylobacterota</taxon>
        <taxon>Epsilonproteobacteria</taxon>
        <taxon>Campylobacterales</taxon>
        <taxon>Arcobacteraceae</taxon>
        <taxon>Arcobacter</taxon>
    </lineage>
</organism>
<protein>
    <submittedName>
        <fullName evidence="1">Transposase, ISAs1 family</fullName>
    </submittedName>
</protein>